<evidence type="ECO:0000313" key="1">
    <source>
        <dbReference type="EMBL" id="KKN04295.1"/>
    </source>
</evidence>
<proteinExistence type="predicted"/>
<reference evidence="1" key="1">
    <citation type="journal article" date="2015" name="Nature">
        <title>Complex archaea that bridge the gap between prokaryotes and eukaryotes.</title>
        <authorList>
            <person name="Spang A."/>
            <person name="Saw J.H."/>
            <person name="Jorgensen S.L."/>
            <person name="Zaremba-Niedzwiedzka K."/>
            <person name="Martijn J."/>
            <person name="Lind A.E."/>
            <person name="van Eijk R."/>
            <person name="Schleper C."/>
            <person name="Guy L."/>
            <person name="Ettema T.J."/>
        </authorList>
    </citation>
    <scope>NUCLEOTIDE SEQUENCE</scope>
</reference>
<gene>
    <name evidence="1" type="ORF">LCGC14_1098980</name>
</gene>
<dbReference type="SUPFAM" id="SSF101447">
    <property type="entry name" value="Formin homology 2 domain (FH2 domain)"/>
    <property type="match status" value="1"/>
</dbReference>
<accession>A0A0F9MA72</accession>
<name>A0A0F9MA72_9ZZZZ</name>
<organism evidence="1">
    <name type="scientific">marine sediment metagenome</name>
    <dbReference type="NCBI Taxonomy" id="412755"/>
    <lineage>
        <taxon>unclassified sequences</taxon>
        <taxon>metagenomes</taxon>
        <taxon>ecological metagenomes</taxon>
    </lineage>
</organism>
<protein>
    <submittedName>
        <fullName evidence="1">Uncharacterized protein</fullName>
    </submittedName>
</protein>
<comment type="caution">
    <text evidence="1">The sequence shown here is derived from an EMBL/GenBank/DDBJ whole genome shotgun (WGS) entry which is preliminary data.</text>
</comment>
<sequence>MIEVKMIPELDPPPPPPPPPPLVQITMSMDEARRLRFLVNQNMTIPRVLSEGAYQDSERCVCGFLNRVGAALLHANVETSGSFE</sequence>
<dbReference type="EMBL" id="LAZR01004937">
    <property type="protein sequence ID" value="KKN04295.1"/>
    <property type="molecule type" value="Genomic_DNA"/>
</dbReference>
<dbReference type="AlphaFoldDB" id="A0A0F9MA72"/>